<proteinExistence type="predicted"/>
<evidence type="ECO:0000256" key="1">
    <source>
        <dbReference type="SAM" id="Phobius"/>
    </source>
</evidence>
<dbReference type="SUPFAM" id="SSF50998">
    <property type="entry name" value="Quinoprotein alcohol dehydrogenase-like"/>
    <property type="match status" value="1"/>
</dbReference>
<reference evidence="2" key="1">
    <citation type="journal article" date="2014" name="Front. Microbiol.">
        <title>High frequency of phylogenetically diverse reductive dehalogenase-homologous genes in deep subseafloor sedimentary metagenomes.</title>
        <authorList>
            <person name="Kawai M."/>
            <person name="Futagami T."/>
            <person name="Toyoda A."/>
            <person name="Takaki Y."/>
            <person name="Nishi S."/>
            <person name="Hori S."/>
            <person name="Arai W."/>
            <person name="Tsubouchi T."/>
            <person name="Morono Y."/>
            <person name="Uchiyama I."/>
            <person name="Ito T."/>
            <person name="Fujiyama A."/>
            <person name="Inagaki F."/>
            <person name="Takami H."/>
        </authorList>
    </citation>
    <scope>NUCLEOTIDE SEQUENCE</scope>
    <source>
        <strain evidence="2">Expedition CK06-06</strain>
    </source>
</reference>
<dbReference type="Gene3D" id="2.130.10.10">
    <property type="entry name" value="YVTN repeat-like/Quinoprotein amine dehydrogenase"/>
    <property type="match status" value="1"/>
</dbReference>
<accession>X0ZE34</accession>
<comment type="caution">
    <text evidence="2">The sequence shown here is derived from an EMBL/GenBank/DDBJ whole genome shotgun (WGS) entry which is preliminary data.</text>
</comment>
<feature type="transmembrane region" description="Helical" evidence="1">
    <location>
        <begin position="22"/>
        <end position="45"/>
    </location>
</feature>
<keyword evidence="1" id="KW-0812">Transmembrane</keyword>
<dbReference type="InterPro" id="IPR015943">
    <property type="entry name" value="WD40/YVTN_repeat-like_dom_sf"/>
</dbReference>
<feature type="transmembrane region" description="Helical" evidence="1">
    <location>
        <begin position="98"/>
        <end position="117"/>
    </location>
</feature>
<organism evidence="2">
    <name type="scientific">marine sediment metagenome</name>
    <dbReference type="NCBI Taxonomy" id="412755"/>
    <lineage>
        <taxon>unclassified sequences</taxon>
        <taxon>metagenomes</taxon>
        <taxon>ecological metagenomes</taxon>
    </lineage>
</organism>
<evidence type="ECO:0000313" key="2">
    <source>
        <dbReference type="EMBL" id="GAG56447.1"/>
    </source>
</evidence>
<name>X0ZE34_9ZZZZ</name>
<gene>
    <name evidence="2" type="ORF">S01H4_03270</name>
</gene>
<dbReference type="PANTHER" id="PTHR34512:SF30">
    <property type="entry name" value="OUTER MEMBRANE PROTEIN ASSEMBLY FACTOR BAMB"/>
    <property type="match status" value="1"/>
</dbReference>
<dbReference type="InterPro" id="IPR011047">
    <property type="entry name" value="Quinoprotein_ADH-like_sf"/>
</dbReference>
<dbReference type="EMBL" id="BART01000788">
    <property type="protein sequence ID" value="GAG56447.1"/>
    <property type="molecule type" value="Genomic_DNA"/>
</dbReference>
<feature type="transmembrane region" description="Helical" evidence="1">
    <location>
        <begin position="143"/>
        <end position="162"/>
    </location>
</feature>
<sequence>MKPRVDGDSVDVGTANQWYQAALWSAIVAAAFSLIVVVLLVVNYLQIKVFDPVRAERLELLKLKILDHPDDVLLRRIRKLDLQIRQDRIRRQNFSYKGSFLLLGGLAVFVISAKLAATFKKKLPEPQALPDRQKEQVRQAIRARWTITVGLAALGAAVLFFATRPVIDFSEEPPQKQVWPCFRGPGGLGISASTNVPANWNGGTGEGILWKSKVLLPGHNSPIVWGDRVFLSGADANERQVYCFDALAGKLLW</sequence>
<feature type="non-terminal residue" evidence="2">
    <location>
        <position position="253"/>
    </location>
</feature>
<dbReference type="PANTHER" id="PTHR34512">
    <property type="entry name" value="CELL SURFACE PROTEIN"/>
    <property type="match status" value="1"/>
</dbReference>
<keyword evidence="1" id="KW-0472">Membrane</keyword>
<dbReference type="AlphaFoldDB" id="X0ZE34"/>
<protein>
    <submittedName>
        <fullName evidence="2">Uncharacterized protein</fullName>
    </submittedName>
</protein>
<keyword evidence="1" id="KW-1133">Transmembrane helix</keyword>